<reference evidence="2 3" key="1">
    <citation type="journal article" date="2015" name="Genome Biol. Evol.">
        <title>Characterization of Three Mycobacterium spp. with Potential Use in Bioremediation by Genome Sequencing and Comparative Genomics.</title>
        <authorList>
            <person name="Das S."/>
            <person name="Pettersson B.M."/>
            <person name="Behra P.R."/>
            <person name="Ramesh M."/>
            <person name="Dasgupta S."/>
            <person name="Bhattacharya A."/>
            <person name="Kirsebom L.A."/>
        </authorList>
    </citation>
    <scope>NUCLEOTIDE SEQUENCE [LARGE SCALE GENOMIC DNA]</scope>
    <source>
        <strain evidence="2 3">DSM 43826</strain>
    </source>
</reference>
<dbReference type="GO" id="GO:0003677">
    <property type="term" value="F:DNA binding"/>
    <property type="evidence" value="ECO:0007669"/>
    <property type="project" value="InterPro"/>
</dbReference>
<keyword evidence="3" id="KW-1185">Reference proteome</keyword>
<dbReference type="Proteomes" id="UP000036513">
    <property type="component" value="Unassembled WGS sequence"/>
</dbReference>
<comment type="caution">
    <text evidence="2">The sequence shown here is derived from an EMBL/GenBank/DDBJ whole genome shotgun (WGS) entry which is preliminary data.</text>
</comment>
<dbReference type="NCBIfam" id="TIGR01764">
    <property type="entry name" value="excise"/>
    <property type="match status" value="1"/>
</dbReference>
<accession>A0A0J6WKR9</accession>
<organism evidence="2 3">
    <name type="scientific">Mycolicibacterium chlorophenolicum</name>
    <dbReference type="NCBI Taxonomy" id="37916"/>
    <lineage>
        <taxon>Bacteria</taxon>
        <taxon>Bacillati</taxon>
        <taxon>Actinomycetota</taxon>
        <taxon>Actinomycetes</taxon>
        <taxon>Mycobacteriales</taxon>
        <taxon>Mycobacteriaceae</taxon>
        <taxon>Mycolicibacterium</taxon>
    </lineage>
</organism>
<evidence type="ECO:0000313" key="3">
    <source>
        <dbReference type="Proteomes" id="UP000036513"/>
    </source>
</evidence>
<dbReference type="AlphaFoldDB" id="A0A0J6WKR9"/>
<dbReference type="Pfam" id="PF12728">
    <property type="entry name" value="HTH_17"/>
    <property type="match status" value="1"/>
</dbReference>
<gene>
    <name evidence="2" type="ORF">MCHLDSM_01459</name>
</gene>
<feature type="domain" description="Helix-turn-helix" evidence="1">
    <location>
        <begin position="12"/>
        <end position="59"/>
    </location>
</feature>
<name>A0A0J6WKR9_9MYCO</name>
<dbReference type="InterPro" id="IPR010093">
    <property type="entry name" value="SinI_DNA-bd"/>
</dbReference>
<evidence type="ECO:0000259" key="1">
    <source>
        <dbReference type="Pfam" id="PF12728"/>
    </source>
</evidence>
<dbReference type="EMBL" id="JYNL01000010">
    <property type="protein sequence ID" value="KMO82307.1"/>
    <property type="molecule type" value="Genomic_DNA"/>
</dbReference>
<evidence type="ECO:0000313" key="2">
    <source>
        <dbReference type="EMBL" id="KMO82307.1"/>
    </source>
</evidence>
<dbReference type="PATRIC" id="fig|37916.4.peg.1357"/>
<dbReference type="RefSeq" id="WP_060937643.1">
    <property type="nucleotide sequence ID" value="NZ_JYNL01000010.1"/>
</dbReference>
<proteinExistence type="predicted"/>
<protein>
    <submittedName>
        <fullName evidence="2">Helix-turn-helix domain protein</fullName>
    </submittedName>
</protein>
<dbReference type="InterPro" id="IPR041657">
    <property type="entry name" value="HTH_17"/>
</dbReference>
<dbReference type="STRING" id="37916.MCHLDSM_01459"/>
<sequence>MRENPTPAQRKLCTIPDACGQLSVGRSTVYGLIDDGTLRRVKIGARTLIPQADIDKFVAGLLNGGAA</sequence>